<proteinExistence type="predicted"/>
<sequence length="233" mass="26954">MDKFKALYLEDDPSMQSLVMKILPENIEVSQAHNMSGALDLLNRNTFHIILVDLRLEGESGFEFLESLKDREFPFIPSIIIITASENEADEVRSHKLNVFEFIRKPLRPEAFKSQMEKYINRFRTGHNHVVKRVGPFVIDESKMEVKLTFDHTEEPILLTLKEYKLLLKLVNNPKKTYTREELLKEVWNISSDVQSRTIDMHISSLRKKLGAVGDTISSIRGVGYSFNLDKIS</sequence>
<evidence type="ECO:0000313" key="8">
    <source>
        <dbReference type="EMBL" id="WPU64320.1"/>
    </source>
</evidence>
<evidence type="ECO:0000256" key="3">
    <source>
        <dbReference type="ARBA" id="ARBA00023125"/>
    </source>
</evidence>
<dbReference type="PROSITE" id="PS51755">
    <property type="entry name" value="OMPR_PHOB"/>
    <property type="match status" value="1"/>
</dbReference>
<dbReference type="CDD" id="cd00156">
    <property type="entry name" value="REC"/>
    <property type="match status" value="1"/>
</dbReference>
<feature type="DNA-binding region" description="OmpR/PhoB-type" evidence="5">
    <location>
        <begin position="129"/>
        <end position="229"/>
    </location>
</feature>
<dbReference type="InterPro" id="IPR016032">
    <property type="entry name" value="Sig_transdc_resp-reg_C-effctor"/>
</dbReference>
<dbReference type="GO" id="GO:0000976">
    <property type="term" value="F:transcription cis-regulatory region binding"/>
    <property type="evidence" value="ECO:0007669"/>
    <property type="project" value="TreeGrafter"/>
</dbReference>
<dbReference type="RefSeq" id="WP_321392900.1">
    <property type="nucleotide sequence ID" value="NZ_CP139487.1"/>
</dbReference>
<evidence type="ECO:0000259" key="7">
    <source>
        <dbReference type="PROSITE" id="PS51755"/>
    </source>
</evidence>
<evidence type="ECO:0000259" key="6">
    <source>
        <dbReference type="PROSITE" id="PS50110"/>
    </source>
</evidence>
<dbReference type="GO" id="GO:0000156">
    <property type="term" value="F:phosphorelay response regulator activity"/>
    <property type="evidence" value="ECO:0007669"/>
    <property type="project" value="TreeGrafter"/>
</dbReference>
<dbReference type="Gene3D" id="1.10.10.10">
    <property type="entry name" value="Winged helix-like DNA-binding domain superfamily/Winged helix DNA-binding domain"/>
    <property type="match status" value="1"/>
</dbReference>
<dbReference type="Proteomes" id="UP001324634">
    <property type="component" value="Chromosome"/>
</dbReference>
<dbReference type="InterPro" id="IPR039420">
    <property type="entry name" value="WalR-like"/>
</dbReference>
<evidence type="ECO:0000256" key="5">
    <source>
        <dbReference type="PROSITE-ProRule" id="PRU01091"/>
    </source>
</evidence>
<evidence type="ECO:0000256" key="1">
    <source>
        <dbReference type="ARBA" id="ARBA00022553"/>
    </source>
</evidence>
<keyword evidence="3 5" id="KW-0238">DNA-binding</keyword>
<dbReference type="SUPFAM" id="SSF46894">
    <property type="entry name" value="C-terminal effector domain of the bipartite response regulators"/>
    <property type="match status" value="1"/>
</dbReference>
<feature type="domain" description="OmpR/PhoB-type" evidence="7">
    <location>
        <begin position="129"/>
        <end position="229"/>
    </location>
</feature>
<dbReference type="InterPro" id="IPR011006">
    <property type="entry name" value="CheY-like_superfamily"/>
</dbReference>
<dbReference type="PANTHER" id="PTHR48111">
    <property type="entry name" value="REGULATOR OF RPOS"/>
    <property type="match status" value="1"/>
</dbReference>
<dbReference type="Pfam" id="PF00486">
    <property type="entry name" value="Trans_reg_C"/>
    <property type="match status" value="1"/>
</dbReference>
<dbReference type="PROSITE" id="PS50110">
    <property type="entry name" value="RESPONSE_REGULATORY"/>
    <property type="match status" value="1"/>
</dbReference>
<evidence type="ECO:0000256" key="4">
    <source>
        <dbReference type="PROSITE-ProRule" id="PRU00169"/>
    </source>
</evidence>
<evidence type="ECO:0000313" key="9">
    <source>
        <dbReference type="Proteomes" id="UP001324634"/>
    </source>
</evidence>
<dbReference type="InterPro" id="IPR001789">
    <property type="entry name" value="Sig_transdc_resp-reg_receiver"/>
</dbReference>
<dbReference type="EMBL" id="CP139487">
    <property type="protein sequence ID" value="WPU64320.1"/>
    <property type="molecule type" value="Genomic_DNA"/>
</dbReference>
<dbReference type="SMART" id="SM00862">
    <property type="entry name" value="Trans_reg_C"/>
    <property type="match status" value="1"/>
</dbReference>
<dbReference type="CDD" id="cd00383">
    <property type="entry name" value="trans_reg_C"/>
    <property type="match status" value="1"/>
</dbReference>
<dbReference type="GO" id="GO:0005829">
    <property type="term" value="C:cytosol"/>
    <property type="evidence" value="ECO:0007669"/>
    <property type="project" value="TreeGrafter"/>
</dbReference>
<dbReference type="InterPro" id="IPR036388">
    <property type="entry name" value="WH-like_DNA-bd_sf"/>
</dbReference>
<feature type="domain" description="Response regulatory" evidence="6">
    <location>
        <begin position="5"/>
        <end position="120"/>
    </location>
</feature>
<keyword evidence="2" id="KW-0902">Two-component regulatory system</keyword>
<dbReference type="Pfam" id="PF00072">
    <property type="entry name" value="Response_reg"/>
    <property type="match status" value="1"/>
</dbReference>
<dbReference type="GO" id="GO:0006355">
    <property type="term" value="P:regulation of DNA-templated transcription"/>
    <property type="evidence" value="ECO:0007669"/>
    <property type="project" value="InterPro"/>
</dbReference>
<dbReference type="Gene3D" id="3.40.50.2300">
    <property type="match status" value="1"/>
</dbReference>
<dbReference type="InterPro" id="IPR001867">
    <property type="entry name" value="OmpR/PhoB-type_DNA-bd"/>
</dbReference>
<dbReference type="KEGG" id="psti:SOO65_16620"/>
<reference evidence="8 9" key="1">
    <citation type="submission" date="2023-11" db="EMBL/GenBank/DDBJ databases">
        <title>Peredibacter starrii A3.12.</title>
        <authorList>
            <person name="Mitchell R.J."/>
        </authorList>
    </citation>
    <scope>NUCLEOTIDE SEQUENCE [LARGE SCALE GENOMIC DNA]</scope>
    <source>
        <strain evidence="8 9">A3.12</strain>
    </source>
</reference>
<keyword evidence="1 4" id="KW-0597">Phosphoprotein</keyword>
<organism evidence="8 9">
    <name type="scientific">Peredibacter starrii</name>
    <dbReference type="NCBI Taxonomy" id="28202"/>
    <lineage>
        <taxon>Bacteria</taxon>
        <taxon>Pseudomonadati</taxon>
        <taxon>Bdellovibrionota</taxon>
        <taxon>Bacteriovoracia</taxon>
        <taxon>Bacteriovoracales</taxon>
        <taxon>Bacteriovoracaceae</taxon>
        <taxon>Peredibacter</taxon>
    </lineage>
</organism>
<dbReference type="AlphaFoldDB" id="A0AAX4HMA2"/>
<keyword evidence="9" id="KW-1185">Reference proteome</keyword>
<accession>A0AAX4HMA2</accession>
<protein>
    <submittedName>
        <fullName evidence="8">Response regulator transcription factor</fullName>
    </submittedName>
</protein>
<name>A0AAX4HMA2_9BACT</name>
<feature type="modified residue" description="4-aspartylphosphate" evidence="4">
    <location>
        <position position="53"/>
    </location>
</feature>
<dbReference type="GO" id="GO:0032993">
    <property type="term" value="C:protein-DNA complex"/>
    <property type="evidence" value="ECO:0007669"/>
    <property type="project" value="TreeGrafter"/>
</dbReference>
<dbReference type="SUPFAM" id="SSF52172">
    <property type="entry name" value="CheY-like"/>
    <property type="match status" value="1"/>
</dbReference>
<dbReference type="SMART" id="SM00448">
    <property type="entry name" value="REC"/>
    <property type="match status" value="1"/>
</dbReference>
<dbReference type="PANTHER" id="PTHR48111:SF40">
    <property type="entry name" value="PHOSPHATE REGULON TRANSCRIPTIONAL REGULATORY PROTEIN PHOB"/>
    <property type="match status" value="1"/>
</dbReference>
<evidence type="ECO:0000256" key="2">
    <source>
        <dbReference type="ARBA" id="ARBA00023012"/>
    </source>
</evidence>
<gene>
    <name evidence="8" type="ORF">SOO65_16620</name>
</gene>